<sequence length="427" mass="46039">MFSQAMSALGRLWALRNEQPAFVSLAVLVMGAIAVYPLVDVVLRSAEISTAFRYYDFGAYRIAIADWQAGDPIYEPNEEGGFHGNYLYPPIALPVFAAFLAAFENPGAAWGVFSVLALWVSLQIAIREFGLSVHPLERLLLLWLLVGFQPILFGFKMGQVSTFLAALLTLALVGLIRDLKGHGRSAAIVSGVFTTLGSAVKLIYAPSGAHLLRSRRRFAGAMAALFALVGLSLLLFDPATHRGYLDVLLWGKDWGTGSRSPHLWTPAYFRPLLAIEPVALGVRALLVLSTIWLAIGADGPEADLPTFALGIAIVPLAAPRAYTFDLTILLPAVVVLLALELDRNVGRPEIPLLGLLFLHVHAYGLVTFGQISESILASNALRPLLPVLQPGLWGAVLLVGLAFVRVAEHTAVPQHARRITSFNSGGD</sequence>
<evidence type="ECO:0000313" key="9">
    <source>
        <dbReference type="Proteomes" id="UP000263012"/>
    </source>
</evidence>
<evidence type="ECO:0000256" key="2">
    <source>
        <dbReference type="ARBA" id="ARBA00022475"/>
    </source>
</evidence>
<proteinExistence type="predicted"/>
<keyword evidence="4 7" id="KW-0812">Transmembrane</keyword>
<protein>
    <recommendedName>
        <fullName evidence="10">DUF2029 domain-containing protein</fullName>
    </recommendedName>
</protein>
<evidence type="ECO:0000256" key="5">
    <source>
        <dbReference type="ARBA" id="ARBA00022989"/>
    </source>
</evidence>
<evidence type="ECO:0000256" key="6">
    <source>
        <dbReference type="ARBA" id="ARBA00023136"/>
    </source>
</evidence>
<feature type="transmembrane region" description="Helical" evidence="7">
    <location>
        <begin position="86"/>
        <end position="103"/>
    </location>
</feature>
<comment type="subcellular location">
    <subcellularLocation>
        <location evidence="1">Cell membrane</location>
        <topology evidence="1">Multi-pass membrane protein</topology>
    </subcellularLocation>
</comment>
<dbReference type="GO" id="GO:0016758">
    <property type="term" value="F:hexosyltransferase activity"/>
    <property type="evidence" value="ECO:0007669"/>
    <property type="project" value="InterPro"/>
</dbReference>
<evidence type="ECO:0000256" key="3">
    <source>
        <dbReference type="ARBA" id="ARBA00022679"/>
    </source>
</evidence>
<keyword evidence="5 7" id="KW-1133">Transmembrane helix</keyword>
<feature type="transmembrane region" description="Helical" evidence="7">
    <location>
        <begin position="307"/>
        <end position="338"/>
    </location>
</feature>
<feature type="transmembrane region" description="Helical" evidence="7">
    <location>
        <begin position="161"/>
        <end position="179"/>
    </location>
</feature>
<accession>A0A343TKW2</accession>
<evidence type="ECO:0000256" key="7">
    <source>
        <dbReference type="SAM" id="Phobius"/>
    </source>
</evidence>
<organism evidence="8 9">
    <name type="scientific">Halalkaliarchaeum desulfuricum</name>
    <dbReference type="NCBI Taxonomy" id="2055893"/>
    <lineage>
        <taxon>Archaea</taxon>
        <taxon>Methanobacteriati</taxon>
        <taxon>Methanobacteriota</taxon>
        <taxon>Stenosarchaea group</taxon>
        <taxon>Halobacteria</taxon>
        <taxon>Halobacteriales</taxon>
        <taxon>Haloferacaceae</taxon>
        <taxon>Halalkaliarchaeum</taxon>
    </lineage>
</organism>
<keyword evidence="2" id="KW-1003">Cell membrane</keyword>
<dbReference type="EMBL" id="CP025066">
    <property type="protein sequence ID" value="AUX09734.1"/>
    <property type="molecule type" value="Genomic_DNA"/>
</dbReference>
<dbReference type="Proteomes" id="UP000263012">
    <property type="component" value="Chromosome"/>
</dbReference>
<reference evidence="9" key="1">
    <citation type="submission" date="2017-11" db="EMBL/GenBank/DDBJ databases">
        <title>Phenotypic and genomic properties of facultatively anaerobic sulfur-reducing natronoarchaea from hypersaline soda lakes.</title>
        <authorList>
            <person name="Sorokin D.Y."/>
            <person name="Kublanov I.V."/>
            <person name="Roman P."/>
            <person name="Sinninghe Damste J.S."/>
            <person name="Golyshin P.N."/>
            <person name="Rojo D."/>
            <person name="Ciordia S."/>
            <person name="Mena M.D.C."/>
            <person name="Ferrer M."/>
            <person name="Messina E."/>
            <person name="Smedile F."/>
            <person name="La Spada G."/>
            <person name="La Cono V."/>
            <person name="Yakimov M.M."/>
        </authorList>
    </citation>
    <scope>NUCLEOTIDE SEQUENCE [LARGE SCALE GENOMIC DNA]</scope>
    <source>
        <strain evidence="9">AArc-Sl</strain>
    </source>
</reference>
<evidence type="ECO:0000256" key="1">
    <source>
        <dbReference type="ARBA" id="ARBA00004651"/>
    </source>
</evidence>
<evidence type="ECO:0008006" key="10">
    <source>
        <dbReference type="Google" id="ProtNLM"/>
    </source>
</evidence>
<feature type="transmembrane region" description="Helical" evidence="7">
    <location>
        <begin position="350"/>
        <end position="371"/>
    </location>
</feature>
<gene>
    <name evidence="8" type="ORF">AArcSl_2109</name>
</gene>
<keyword evidence="3" id="KW-0808">Transferase</keyword>
<dbReference type="InterPro" id="IPR018584">
    <property type="entry name" value="GT87"/>
</dbReference>
<feature type="transmembrane region" description="Helical" evidence="7">
    <location>
        <begin position="109"/>
        <end position="126"/>
    </location>
</feature>
<dbReference type="GO" id="GO:0005886">
    <property type="term" value="C:plasma membrane"/>
    <property type="evidence" value="ECO:0007669"/>
    <property type="project" value="UniProtKB-SubCell"/>
</dbReference>
<feature type="transmembrane region" description="Helical" evidence="7">
    <location>
        <begin position="391"/>
        <end position="408"/>
    </location>
</feature>
<feature type="transmembrane region" description="Helical" evidence="7">
    <location>
        <begin position="272"/>
        <end position="295"/>
    </location>
</feature>
<dbReference type="AlphaFoldDB" id="A0A343TKW2"/>
<feature type="transmembrane region" description="Helical" evidence="7">
    <location>
        <begin position="218"/>
        <end position="236"/>
    </location>
</feature>
<dbReference type="KEGG" id="hdf:AArcSl_2109"/>
<feature type="transmembrane region" description="Helical" evidence="7">
    <location>
        <begin position="20"/>
        <end position="43"/>
    </location>
</feature>
<keyword evidence="6 7" id="KW-0472">Membrane</keyword>
<evidence type="ECO:0000256" key="4">
    <source>
        <dbReference type="ARBA" id="ARBA00022692"/>
    </source>
</evidence>
<dbReference type="Pfam" id="PF09594">
    <property type="entry name" value="GT87"/>
    <property type="match status" value="1"/>
</dbReference>
<evidence type="ECO:0000313" key="8">
    <source>
        <dbReference type="EMBL" id="AUX09734.1"/>
    </source>
</evidence>
<feature type="transmembrane region" description="Helical" evidence="7">
    <location>
        <begin position="186"/>
        <end position="206"/>
    </location>
</feature>
<keyword evidence="9" id="KW-1185">Reference proteome</keyword>
<name>A0A343TKW2_9EURY</name>